<dbReference type="RefSeq" id="XP_035827973.1">
    <property type="nucleotide sequence ID" value="XM_035972080.1"/>
</dbReference>
<dbReference type="RefSeq" id="XP_035827975.1">
    <property type="nucleotide sequence ID" value="XM_035972082.1"/>
</dbReference>
<dbReference type="PANTHER" id="PTHR24322">
    <property type="entry name" value="PKSB"/>
    <property type="match status" value="1"/>
</dbReference>
<dbReference type="Proteomes" id="UP000694888">
    <property type="component" value="Unplaced"/>
</dbReference>
<evidence type="ECO:0000313" key="12">
    <source>
        <dbReference type="RefSeq" id="XP_035827975.1"/>
    </source>
</evidence>
<evidence type="ECO:0000313" key="9">
    <source>
        <dbReference type="RefSeq" id="XP_035827972.1"/>
    </source>
</evidence>
<sequence length="315" mass="34916">MDMQIIFDGITAVRNIFAAFFLSWIRFFFSGYKKKSVTEEIVLITGAGSGMGQGMAMEFAKLGAVVVLWDVNNKGLEETVKMVKAVEGVCHTYICDVSDRAAVRETADKVRSEVGDVTMLVNSAGVVAGRRLLDLTDQQIEHTFGVNLMGPIWTTKEFLPSMLENNQGHIVNMASSCGLIGLSHLTDYSASKFGVVGFTQTLNYEIHFSGHDGVHTTLVCPSFVTTGMFQGCRMAFPLLIPELEQNATVQRIMHAILTNQSEVYIPRLVYFMNSLKTIIPVSAMLEVIRFFRADKFMHSFVGRGKDELSLPAKEE</sequence>
<dbReference type="RefSeq" id="XP_012942779.1">
    <property type="nucleotide sequence ID" value="XM_013087325.2"/>
</dbReference>
<evidence type="ECO:0000313" key="10">
    <source>
        <dbReference type="RefSeq" id="XP_035827973.1"/>
    </source>
</evidence>
<organism evidence="4 5">
    <name type="scientific">Aplysia californica</name>
    <name type="common">California sea hare</name>
    <dbReference type="NCBI Taxonomy" id="6500"/>
    <lineage>
        <taxon>Eukaryota</taxon>
        <taxon>Metazoa</taxon>
        <taxon>Spiralia</taxon>
        <taxon>Lophotrochozoa</taxon>
        <taxon>Mollusca</taxon>
        <taxon>Gastropoda</taxon>
        <taxon>Heterobranchia</taxon>
        <taxon>Euthyneura</taxon>
        <taxon>Tectipleura</taxon>
        <taxon>Aplysiida</taxon>
        <taxon>Aplysioidea</taxon>
        <taxon>Aplysiidae</taxon>
        <taxon>Aplysia</taxon>
    </lineage>
</organism>
<dbReference type="Pfam" id="PF00106">
    <property type="entry name" value="adh_short"/>
    <property type="match status" value="1"/>
</dbReference>
<keyword evidence="2" id="KW-0560">Oxidoreductase</keyword>
<evidence type="ECO:0000313" key="15">
    <source>
        <dbReference type="RefSeq" id="XP_035827978.1"/>
    </source>
</evidence>
<dbReference type="CDD" id="cd05339">
    <property type="entry name" value="17beta-HSDXI-like_SDR_c"/>
    <property type="match status" value="1"/>
</dbReference>
<dbReference type="InterPro" id="IPR036291">
    <property type="entry name" value="NAD(P)-bd_dom_sf"/>
</dbReference>
<reference evidence="5 6" key="1">
    <citation type="submission" date="2025-05" db="UniProtKB">
        <authorList>
            <consortium name="RefSeq"/>
        </authorList>
    </citation>
    <scope>IDENTIFICATION</scope>
</reference>
<dbReference type="InterPro" id="IPR002347">
    <property type="entry name" value="SDR_fam"/>
</dbReference>
<evidence type="ECO:0000313" key="7">
    <source>
        <dbReference type="RefSeq" id="XP_035827970.1"/>
    </source>
</evidence>
<dbReference type="SUPFAM" id="SSF51735">
    <property type="entry name" value="NAD(P)-binding Rossmann-fold domains"/>
    <property type="match status" value="1"/>
</dbReference>
<evidence type="ECO:0000256" key="1">
    <source>
        <dbReference type="ARBA" id="ARBA00006484"/>
    </source>
</evidence>
<dbReference type="RefSeq" id="XP_035827978.1">
    <property type="nucleotide sequence ID" value="XM_035972085.1"/>
</dbReference>
<evidence type="ECO:0000313" key="8">
    <source>
        <dbReference type="RefSeq" id="XP_035827971.1"/>
    </source>
</evidence>
<dbReference type="RefSeq" id="XP_035827974.1">
    <property type="nucleotide sequence ID" value="XM_035972081.1"/>
</dbReference>
<comment type="similarity">
    <text evidence="1 3">Belongs to the short-chain dehydrogenases/reductases (SDR) family.</text>
</comment>
<evidence type="ECO:0000313" key="6">
    <source>
        <dbReference type="RefSeq" id="XP_035827969.1"/>
    </source>
</evidence>
<evidence type="ECO:0000256" key="3">
    <source>
        <dbReference type="RuleBase" id="RU000363"/>
    </source>
</evidence>
<dbReference type="RefSeq" id="XP_035827969.1">
    <property type="nucleotide sequence ID" value="XM_035972076.1"/>
</dbReference>
<evidence type="ECO:0000313" key="4">
    <source>
        <dbReference type="Proteomes" id="UP000694888"/>
    </source>
</evidence>
<proteinExistence type="inferred from homology"/>
<evidence type="ECO:0000313" key="14">
    <source>
        <dbReference type="RefSeq" id="XP_035827977.1"/>
    </source>
</evidence>
<dbReference type="GeneID" id="101853580"/>
<dbReference type="PRINTS" id="PR00081">
    <property type="entry name" value="GDHRDH"/>
</dbReference>
<evidence type="ECO:0000313" key="11">
    <source>
        <dbReference type="RefSeq" id="XP_035827974.1"/>
    </source>
</evidence>
<keyword evidence="4" id="KW-1185">Reference proteome</keyword>
<dbReference type="RefSeq" id="XP_035827970.1">
    <property type="nucleotide sequence ID" value="XM_035972077.1"/>
</dbReference>
<dbReference type="Gene3D" id="3.40.50.720">
    <property type="entry name" value="NAD(P)-binding Rossmann-like Domain"/>
    <property type="match status" value="1"/>
</dbReference>
<dbReference type="PRINTS" id="PR00080">
    <property type="entry name" value="SDRFAMILY"/>
</dbReference>
<evidence type="ECO:0000256" key="2">
    <source>
        <dbReference type="ARBA" id="ARBA00023002"/>
    </source>
</evidence>
<accession>A0ABM1A8C8</accession>
<dbReference type="RefSeq" id="XP_035827977.1">
    <property type="nucleotide sequence ID" value="XM_035972084.1"/>
</dbReference>
<dbReference type="RefSeq" id="XP_035827972.1">
    <property type="nucleotide sequence ID" value="XM_035972079.1"/>
</dbReference>
<evidence type="ECO:0000313" key="5">
    <source>
        <dbReference type="RefSeq" id="XP_012942779.1"/>
    </source>
</evidence>
<protein>
    <submittedName>
        <fullName evidence="5 6">Epidermal retinol dehydrogenase 2</fullName>
    </submittedName>
</protein>
<dbReference type="PANTHER" id="PTHR24322:SF736">
    <property type="entry name" value="RETINOL DEHYDROGENASE 10"/>
    <property type="match status" value="1"/>
</dbReference>
<name>A0ABM1A8C8_APLCA</name>
<dbReference type="RefSeq" id="XP_035827971.1">
    <property type="nucleotide sequence ID" value="XM_035972078.1"/>
</dbReference>
<dbReference type="RefSeq" id="XP_035827976.1">
    <property type="nucleotide sequence ID" value="XM_035972083.1"/>
</dbReference>
<gene>
    <name evidence="5 6 7 8 9 10 11 12 13 14 15" type="primary">LOC101853580</name>
</gene>
<evidence type="ECO:0000313" key="13">
    <source>
        <dbReference type="RefSeq" id="XP_035827976.1"/>
    </source>
</evidence>